<organism evidence="1 2">
    <name type="scientific">Lentinus tigrinus ALCF2SS1-6</name>
    <dbReference type="NCBI Taxonomy" id="1328759"/>
    <lineage>
        <taxon>Eukaryota</taxon>
        <taxon>Fungi</taxon>
        <taxon>Dikarya</taxon>
        <taxon>Basidiomycota</taxon>
        <taxon>Agaricomycotina</taxon>
        <taxon>Agaricomycetes</taxon>
        <taxon>Polyporales</taxon>
        <taxon>Polyporaceae</taxon>
        <taxon>Lentinus</taxon>
    </lineage>
</organism>
<reference evidence="1" key="1">
    <citation type="journal article" date="2018" name="Genome Biol. Evol.">
        <title>Genomics and development of Lentinus tigrinus, a white-rot wood-decaying mushroom with dimorphic fruiting bodies.</title>
        <authorList>
            <person name="Wu B."/>
            <person name="Xu Z."/>
            <person name="Knudson A."/>
            <person name="Carlson A."/>
            <person name="Chen N."/>
            <person name="Kovaka S."/>
            <person name="LaButti K."/>
            <person name="Lipzen A."/>
            <person name="Pennachio C."/>
            <person name="Riley R."/>
            <person name="Schakwitz W."/>
            <person name="Umezawa K."/>
            <person name="Ohm R.A."/>
            <person name="Grigoriev I.V."/>
            <person name="Nagy L.G."/>
            <person name="Gibbons J."/>
            <person name="Hibbett D."/>
        </authorList>
    </citation>
    <scope>NUCLEOTIDE SEQUENCE [LARGE SCALE GENOMIC DNA]</scope>
    <source>
        <strain evidence="1">ALCF2SS1-6</strain>
    </source>
</reference>
<accession>A0A5C2SBZ4</accession>
<proteinExistence type="predicted"/>
<protein>
    <submittedName>
        <fullName evidence="1">Uncharacterized protein</fullName>
    </submittedName>
</protein>
<keyword evidence="2" id="KW-1185">Reference proteome</keyword>
<dbReference type="EMBL" id="ML122265">
    <property type="protein sequence ID" value="RPD60629.1"/>
    <property type="molecule type" value="Genomic_DNA"/>
</dbReference>
<dbReference type="Proteomes" id="UP000313359">
    <property type="component" value="Unassembled WGS sequence"/>
</dbReference>
<gene>
    <name evidence="1" type="ORF">L227DRAFT_93231</name>
</gene>
<sequence length="199" mass="22147">MVLSDKALFALRFHACGACFGSDRNIPVPRRARGAVVACTADGRCGVLQWTVRTPPALILASPPSRYAPCLFCPSPDAHIDHKTRPEAKEGRRENLSVYVRLDRRVECRLCRRSNRKSAAMSGFGRLYASCGTIAMLPRRATSTAFHPNVRTSMSRTRPITPCRSMSVAECTGHRYYPYPVPVVARIFRGENTAESQIY</sequence>
<evidence type="ECO:0000313" key="2">
    <source>
        <dbReference type="Proteomes" id="UP000313359"/>
    </source>
</evidence>
<name>A0A5C2SBZ4_9APHY</name>
<dbReference type="AlphaFoldDB" id="A0A5C2SBZ4"/>
<evidence type="ECO:0000313" key="1">
    <source>
        <dbReference type="EMBL" id="RPD60629.1"/>
    </source>
</evidence>